<dbReference type="Proteomes" id="UP001390339">
    <property type="component" value="Unassembled WGS sequence"/>
</dbReference>
<evidence type="ECO:0000313" key="4">
    <source>
        <dbReference type="Proteomes" id="UP001390339"/>
    </source>
</evidence>
<feature type="compositionally biased region" description="Low complexity" evidence="1">
    <location>
        <begin position="51"/>
        <end position="61"/>
    </location>
</feature>
<feature type="compositionally biased region" description="Low complexity" evidence="1">
    <location>
        <begin position="13"/>
        <end position="24"/>
    </location>
</feature>
<accession>A0ABR2HYI9</accession>
<comment type="caution">
    <text evidence="3">The sequence shown here is derived from an EMBL/GenBank/DDBJ whole genome shotgun (WGS) entry which is preliminary data.</text>
</comment>
<evidence type="ECO:0000313" key="3">
    <source>
        <dbReference type="EMBL" id="KAK8855161.1"/>
    </source>
</evidence>
<sequence>MGIPSIFKPERPSQSAKQSSSRNSSAHKKHSGHKGSAPHKSSSSSHKHSPKPGNTSSSTSSETDKSHSKKGDSSKPSLVPVPEVPYVHITAATDGAEEVYRRAEEKANDPTSLIVAVVMPEDEGPLMSRVVKAPRTAKRATMYVTTPWSLQGWIRSLVQERFTTFFIFVSPAVQKLAYDIPEVFKDVQIIPCGNSSLCQQNQQEQLQLRIDSSSKYCGKPSYLWEQITSSDDPCAITHRRGCYFDISTCMPEEIEEYFGEPKMMPGLSEDDLAKIQRKLFTVEPDAASVPRPSEQPTSTGGSWFEKWKSVLASVMFAKGFYSHFAGVFWCSGTGIYVKGPLGLAIGAHTFTAGGALFSASAGAGLMAAAGIMYFIPWDRVFSYLKAQLWRIWDKICQIADWIREKLKTLASTVMDKVYPKSHKAGAWHV</sequence>
<evidence type="ECO:0000256" key="1">
    <source>
        <dbReference type="SAM" id="MobiDB-lite"/>
    </source>
</evidence>
<keyword evidence="2" id="KW-0812">Transmembrane</keyword>
<keyword evidence="2" id="KW-0472">Membrane</keyword>
<evidence type="ECO:0000256" key="2">
    <source>
        <dbReference type="SAM" id="Phobius"/>
    </source>
</evidence>
<dbReference type="EMBL" id="JAPCWZ010000007">
    <property type="protein sequence ID" value="KAK8855161.1"/>
    <property type="molecule type" value="Genomic_DNA"/>
</dbReference>
<keyword evidence="4" id="KW-1185">Reference proteome</keyword>
<gene>
    <name evidence="3" type="ORF">PGQ11_011073</name>
</gene>
<name>A0ABR2HYI9_9PEZI</name>
<keyword evidence="2" id="KW-1133">Transmembrane helix</keyword>
<feature type="region of interest" description="Disordered" evidence="1">
    <location>
        <begin position="1"/>
        <end position="82"/>
    </location>
</feature>
<protein>
    <submittedName>
        <fullName evidence="3">Uncharacterized protein</fullName>
    </submittedName>
</protein>
<reference evidence="3 4" key="1">
    <citation type="journal article" date="2024" name="IMA Fungus">
        <title>Apiospora arundinis, a panoply of carbohydrate-active enzymes and secondary metabolites.</title>
        <authorList>
            <person name="Sorensen T."/>
            <person name="Petersen C."/>
            <person name="Muurmann A.T."/>
            <person name="Christiansen J.V."/>
            <person name="Brundto M.L."/>
            <person name="Overgaard C.K."/>
            <person name="Boysen A.T."/>
            <person name="Wollenberg R.D."/>
            <person name="Larsen T.O."/>
            <person name="Sorensen J.L."/>
            <person name="Nielsen K.L."/>
            <person name="Sondergaard T.E."/>
        </authorList>
    </citation>
    <scope>NUCLEOTIDE SEQUENCE [LARGE SCALE GENOMIC DNA]</scope>
    <source>
        <strain evidence="3 4">AAU 773</strain>
    </source>
</reference>
<feature type="compositionally biased region" description="Basic residues" evidence="1">
    <location>
        <begin position="25"/>
        <end position="37"/>
    </location>
</feature>
<feature type="compositionally biased region" description="Basic and acidic residues" evidence="1">
    <location>
        <begin position="62"/>
        <end position="73"/>
    </location>
</feature>
<proteinExistence type="predicted"/>
<organism evidence="3 4">
    <name type="scientific">Apiospora arundinis</name>
    <dbReference type="NCBI Taxonomy" id="335852"/>
    <lineage>
        <taxon>Eukaryota</taxon>
        <taxon>Fungi</taxon>
        <taxon>Dikarya</taxon>
        <taxon>Ascomycota</taxon>
        <taxon>Pezizomycotina</taxon>
        <taxon>Sordariomycetes</taxon>
        <taxon>Xylariomycetidae</taxon>
        <taxon>Amphisphaeriales</taxon>
        <taxon>Apiosporaceae</taxon>
        <taxon>Apiospora</taxon>
    </lineage>
</organism>
<feature type="transmembrane region" description="Helical" evidence="2">
    <location>
        <begin position="355"/>
        <end position="375"/>
    </location>
</feature>